<sequence>MRFKGLIAAAVLAVTGMVTPALAQTEIKFGHVGEPGSLFDQTATEFAKRANEKLGDKAKVVVYGSSQLGDDKAMLQKLKLGTIDLALPSTIMSSMVPIFGLFEMPYLVQDRDHMAKIRDEIVTPTLVPEAEKAGYRIIGVWENGFRQITNNKRPIVKPGDLAGIKLRVPSGEWRVKMFQSYGASPSPMSFSEVFVALQTGVMDGQENPYAQIYPSRFYEVQKYLSKSNHVYTPAYVVAGRSWDKFDPEVQKILQETAVEMQPVVYEIAAGLDTELLKKLEDAGMVANEVDTAAFVEASKPIYEEFSAAVPGAAELIQKAQSLAPAK</sequence>
<dbReference type="NCBIfam" id="TIGR00787">
    <property type="entry name" value="dctP"/>
    <property type="match status" value="1"/>
</dbReference>
<comment type="subcellular location">
    <subcellularLocation>
        <location evidence="1">Periplasm</location>
    </subcellularLocation>
</comment>
<proteinExistence type="inferred from homology"/>
<evidence type="ECO:0000256" key="3">
    <source>
        <dbReference type="ARBA" id="ARBA00022448"/>
    </source>
</evidence>
<gene>
    <name evidence="7" type="ORF">ACFSCT_05970</name>
</gene>
<dbReference type="EMBL" id="JBHUEN010000016">
    <property type="protein sequence ID" value="MFD1881262.1"/>
    <property type="molecule type" value="Genomic_DNA"/>
</dbReference>
<dbReference type="PANTHER" id="PTHR33376:SF4">
    <property type="entry name" value="SIALIC ACID-BINDING PERIPLASMIC PROTEIN SIAP"/>
    <property type="match status" value="1"/>
</dbReference>
<dbReference type="PANTHER" id="PTHR33376">
    <property type="match status" value="1"/>
</dbReference>
<evidence type="ECO:0000256" key="4">
    <source>
        <dbReference type="ARBA" id="ARBA00022729"/>
    </source>
</evidence>
<dbReference type="NCBIfam" id="NF037995">
    <property type="entry name" value="TRAP_S1"/>
    <property type="match status" value="1"/>
</dbReference>
<feature type="signal peptide" evidence="6">
    <location>
        <begin position="1"/>
        <end position="23"/>
    </location>
</feature>
<feature type="chain" id="PRO_5045693996" evidence="6">
    <location>
        <begin position="24"/>
        <end position="326"/>
    </location>
</feature>
<name>A0ABW4R507_9RHOB</name>
<dbReference type="CDD" id="cd13603">
    <property type="entry name" value="PBP2_TRAP_Siap_TeaA_like"/>
    <property type="match status" value="1"/>
</dbReference>
<dbReference type="Proteomes" id="UP001597213">
    <property type="component" value="Unassembled WGS sequence"/>
</dbReference>
<keyword evidence="3" id="KW-0813">Transport</keyword>
<evidence type="ECO:0000256" key="1">
    <source>
        <dbReference type="ARBA" id="ARBA00004418"/>
    </source>
</evidence>
<evidence type="ECO:0000256" key="6">
    <source>
        <dbReference type="SAM" id="SignalP"/>
    </source>
</evidence>
<comment type="similarity">
    <text evidence="2">Belongs to the bacterial solute-binding protein 7 family.</text>
</comment>
<keyword evidence="5" id="KW-0574">Periplasm</keyword>
<dbReference type="InterPro" id="IPR038404">
    <property type="entry name" value="TRAP_DctP_sf"/>
</dbReference>
<evidence type="ECO:0000313" key="7">
    <source>
        <dbReference type="EMBL" id="MFD1881262.1"/>
    </source>
</evidence>
<protein>
    <submittedName>
        <fullName evidence="7">TRAP transporter substrate-binding protein</fullName>
    </submittedName>
</protein>
<dbReference type="Pfam" id="PF03480">
    <property type="entry name" value="DctP"/>
    <property type="match status" value="1"/>
</dbReference>
<accession>A0ABW4R507</accession>
<keyword evidence="8" id="KW-1185">Reference proteome</keyword>
<dbReference type="Gene3D" id="3.40.190.170">
    <property type="entry name" value="Bacterial extracellular solute-binding protein, family 7"/>
    <property type="match status" value="1"/>
</dbReference>
<dbReference type="RefSeq" id="WP_379140962.1">
    <property type="nucleotide sequence ID" value="NZ_JBHUEN010000016.1"/>
</dbReference>
<comment type="caution">
    <text evidence="7">The sequence shown here is derived from an EMBL/GenBank/DDBJ whole genome shotgun (WGS) entry which is preliminary data.</text>
</comment>
<evidence type="ECO:0000313" key="8">
    <source>
        <dbReference type="Proteomes" id="UP001597213"/>
    </source>
</evidence>
<organism evidence="7 8">
    <name type="scientific">Paracoccus pacificus</name>
    <dbReference type="NCBI Taxonomy" id="1463598"/>
    <lineage>
        <taxon>Bacteria</taxon>
        <taxon>Pseudomonadati</taxon>
        <taxon>Pseudomonadota</taxon>
        <taxon>Alphaproteobacteria</taxon>
        <taxon>Rhodobacterales</taxon>
        <taxon>Paracoccaceae</taxon>
        <taxon>Paracoccus</taxon>
    </lineage>
</organism>
<dbReference type="InterPro" id="IPR018389">
    <property type="entry name" value="DctP_fam"/>
</dbReference>
<dbReference type="PIRSF" id="PIRSF006470">
    <property type="entry name" value="DctB"/>
    <property type="match status" value="1"/>
</dbReference>
<reference evidence="8" key="1">
    <citation type="journal article" date="2019" name="Int. J. Syst. Evol. Microbiol.">
        <title>The Global Catalogue of Microorganisms (GCM) 10K type strain sequencing project: providing services to taxonomists for standard genome sequencing and annotation.</title>
        <authorList>
            <consortium name="The Broad Institute Genomics Platform"/>
            <consortium name="The Broad Institute Genome Sequencing Center for Infectious Disease"/>
            <person name="Wu L."/>
            <person name="Ma J."/>
        </authorList>
    </citation>
    <scope>NUCLEOTIDE SEQUENCE [LARGE SCALE GENOMIC DNA]</scope>
    <source>
        <strain evidence="8">CCUG 56029</strain>
    </source>
</reference>
<evidence type="ECO:0000256" key="2">
    <source>
        <dbReference type="ARBA" id="ARBA00009023"/>
    </source>
</evidence>
<keyword evidence="4 6" id="KW-0732">Signal</keyword>
<dbReference type="InterPro" id="IPR004682">
    <property type="entry name" value="TRAP_DctP"/>
</dbReference>
<evidence type="ECO:0000256" key="5">
    <source>
        <dbReference type="ARBA" id="ARBA00022764"/>
    </source>
</evidence>